<reference evidence="1" key="1">
    <citation type="submission" date="2018-05" db="EMBL/GenBank/DDBJ databases">
        <authorList>
            <person name="Lanie J.A."/>
            <person name="Ng W.-L."/>
            <person name="Kazmierczak K.M."/>
            <person name="Andrzejewski T.M."/>
            <person name="Davidsen T.M."/>
            <person name="Wayne K.J."/>
            <person name="Tettelin H."/>
            <person name="Glass J.I."/>
            <person name="Rusch D."/>
            <person name="Podicherti R."/>
            <person name="Tsui H.-C.T."/>
            <person name="Winkler M.E."/>
        </authorList>
    </citation>
    <scope>NUCLEOTIDE SEQUENCE</scope>
</reference>
<accession>A0A382A4E2</accession>
<protein>
    <submittedName>
        <fullName evidence="1">Uncharacterized protein</fullName>
    </submittedName>
</protein>
<organism evidence="1">
    <name type="scientific">marine metagenome</name>
    <dbReference type="NCBI Taxonomy" id="408172"/>
    <lineage>
        <taxon>unclassified sequences</taxon>
        <taxon>metagenomes</taxon>
        <taxon>ecological metagenomes</taxon>
    </lineage>
</organism>
<sequence length="24" mass="2830">MKFSTQPKYLYHIVITQQADFVAT</sequence>
<gene>
    <name evidence="1" type="ORF">METZ01_LOCUS149254</name>
</gene>
<dbReference type="EMBL" id="UINC01023871">
    <property type="protein sequence ID" value="SVA96400.1"/>
    <property type="molecule type" value="Genomic_DNA"/>
</dbReference>
<dbReference type="AlphaFoldDB" id="A0A382A4E2"/>
<name>A0A382A4E2_9ZZZZ</name>
<evidence type="ECO:0000313" key="1">
    <source>
        <dbReference type="EMBL" id="SVA96400.1"/>
    </source>
</evidence>
<proteinExistence type="predicted"/>